<dbReference type="EMBL" id="OV986001">
    <property type="protein sequence ID" value="CAI2798821.1"/>
    <property type="molecule type" value="Genomic_DNA"/>
</dbReference>
<dbReference type="AlphaFoldDB" id="C3K0C3"/>
<name>C3K0C3_PSEFS</name>
<evidence type="ECO:0000313" key="1">
    <source>
        <dbReference type="EMBL" id="CAI2798821.1"/>
    </source>
</evidence>
<dbReference type="Gene3D" id="2.40.10.10">
    <property type="entry name" value="Trypsin-like serine proteases"/>
    <property type="match status" value="2"/>
</dbReference>
<gene>
    <name evidence="2" type="ordered locus">PFLU_4656</name>
</gene>
<proteinExistence type="predicted"/>
<dbReference type="InterPro" id="IPR043504">
    <property type="entry name" value="Peptidase_S1_PA_chymotrypsin"/>
</dbReference>
<reference evidence="2" key="1">
    <citation type="journal article" date="2009" name="Genome Biol.">
        <title>Genomic and genetic analyses of diversity and plant interactions of Pseudomonas fluorescens.</title>
        <authorList>
            <person name="Silby M.W."/>
            <person name="Cerdeno-Tarraga A.M."/>
            <person name="Vernikos G.S."/>
            <person name="Giddens S.R."/>
            <person name="Jackson R.W."/>
            <person name="Preston G.M."/>
            <person name="Zhang X.X."/>
            <person name="Moon C.D."/>
            <person name="Gehrig S.M."/>
            <person name="Godfrey S.A."/>
            <person name="Knight C.G."/>
            <person name="Malone J.G."/>
            <person name="Robinson Z."/>
            <person name="Spiers A.J."/>
            <person name="Harris S."/>
            <person name="Challis G.L."/>
            <person name="Yaxley A.M."/>
            <person name="Harris D."/>
            <person name="Seeger K."/>
            <person name="Murphy L."/>
            <person name="Rutter S."/>
            <person name="Squares R."/>
            <person name="Quail M.A."/>
            <person name="Saunders E."/>
            <person name="Mavromatis K."/>
            <person name="Brettin T.S."/>
            <person name="Bentley S.D."/>
            <person name="Hothersall J."/>
            <person name="Stephens E."/>
            <person name="Thomas C.M."/>
            <person name="Parkhill J."/>
            <person name="Levy S.B."/>
            <person name="Rainey P.B."/>
            <person name="Thomson N.R."/>
        </authorList>
    </citation>
    <scope>NUCLEOTIDE SEQUENCE [LARGE SCALE GENOMIC DNA]</scope>
    <source>
        <strain evidence="2">SBW25</strain>
    </source>
</reference>
<dbReference type="eggNOG" id="COG3591">
    <property type="taxonomic scope" value="Bacteria"/>
</dbReference>
<dbReference type="HOGENOM" id="CLU_041788_0_0_6"/>
<reference evidence="1" key="2">
    <citation type="submission" date="2023-10" db="EMBL/GenBank/DDBJ databases">
        <authorList>
            <person name="Fortmann-Grote C."/>
        </authorList>
    </citation>
    <scope>NUCLEOTIDE SEQUENCE</scope>
    <source>
        <strain evidence="1">SBW25</strain>
    </source>
</reference>
<dbReference type="SUPFAM" id="SSF50494">
    <property type="entry name" value="Trypsin-like serine proteases"/>
    <property type="match status" value="1"/>
</dbReference>
<dbReference type="InterPro" id="IPR009003">
    <property type="entry name" value="Peptidase_S1_PA"/>
</dbReference>
<sequence>MDSFSQSMTSLPRLLMSLTRTARIFLYFLLLSTVWPSHARDLAEGLTEQSPSAALENKDHRYPQWTGIGSLKNALGQTCNAVLLDTRDHRGKAVGPAYVLTSGHCVFFSYGTARLRQAITADVTFNYFHDTPERHVTYAVKTAHWSSMAGTDLAVLELDTSLAVLVTNAIMPLKLASQRQATDREVINVGAPTGFLKKGLRMSACVESTINNFAEHPGVFPSALRNRCNGLRPGSSGSPMLDRNTNEITSIISKVASAIQRDILNSCQNNSACEAAKFNYSYPANDLYYCFVDGVFRNDTLNCQLKAVEITLDEPWNLKPYVHLQRDAADQVIRPTWNLRFSIQEPFYRFKAVNDISDCARTHGYQIAVASDEAYINLPIGPVLGSHVLCILGVQKAEQPLTVALLRNVFTHSVFLTNPAPAPQLKHRYHITWENQHSSFSRHYYYSVNSAISTPCGDIDDERYTLSLDGIFLEMAELPITLCSYARNNTGQPSAIRTDVIEGATVRSQRHAR</sequence>
<evidence type="ECO:0008006" key="3">
    <source>
        <dbReference type="Google" id="ProtNLM"/>
    </source>
</evidence>
<dbReference type="Proteomes" id="UP001152918">
    <property type="component" value="Chromosome"/>
</dbReference>
<dbReference type="KEGG" id="pfs:PFLU_4656"/>
<organism evidence="2">
    <name type="scientific">Pseudomonas fluorescens (strain SBW25)</name>
    <dbReference type="NCBI Taxonomy" id="216595"/>
    <lineage>
        <taxon>Bacteria</taxon>
        <taxon>Pseudomonadati</taxon>
        <taxon>Pseudomonadota</taxon>
        <taxon>Gammaproteobacteria</taxon>
        <taxon>Pseudomonadales</taxon>
        <taxon>Pseudomonadaceae</taxon>
        <taxon>Pseudomonas</taxon>
    </lineage>
</organism>
<protein>
    <recommendedName>
        <fullName evidence="3">Peptidase</fullName>
    </recommendedName>
</protein>
<dbReference type="Pfam" id="PF13365">
    <property type="entry name" value="Trypsin_2"/>
    <property type="match status" value="1"/>
</dbReference>
<accession>C3K0C3</accession>
<dbReference type="EMBL" id="AM181176">
    <property type="protein sequence ID" value="CAY51438.1"/>
    <property type="molecule type" value="Genomic_DNA"/>
</dbReference>
<evidence type="ECO:0000313" key="2">
    <source>
        <dbReference type="EMBL" id="CAY51438.1"/>
    </source>
</evidence>